<dbReference type="Pfam" id="PF00875">
    <property type="entry name" value="DNA_photolyase"/>
    <property type="match status" value="1"/>
</dbReference>
<comment type="similarity">
    <text evidence="6">Belongs to the DNA photolyase family.</text>
</comment>
<dbReference type="SUPFAM" id="SSF52425">
    <property type="entry name" value="Cryptochrome/photolyase, N-terminal domain"/>
    <property type="match status" value="1"/>
</dbReference>
<feature type="site" description="Electron transfer via tryptophanyl radical" evidence="5">
    <location>
        <position position="354"/>
    </location>
</feature>
<dbReference type="GO" id="GO:0009416">
    <property type="term" value="P:response to light stimulus"/>
    <property type="evidence" value="ECO:0007669"/>
    <property type="project" value="TreeGrafter"/>
</dbReference>
<comment type="cofactor">
    <cofactor evidence="4">
        <name>FAD</name>
        <dbReference type="ChEBI" id="CHEBI:57692"/>
    </cofactor>
    <text evidence="4">Binds 1 FAD per subunit.</text>
</comment>
<comment type="caution">
    <text evidence="8">The sequence shown here is derived from an EMBL/GenBank/DDBJ whole genome shotgun (WGS) entry which is preliminary data.</text>
</comment>
<dbReference type="SUPFAM" id="SSF48173">
    <property type="entry name" value="Cryptochrome/photolyase FAD-binding domain"/>
    <property type="match status" value="1"/>
</dbReference>
<feature type="binding site" evidence="4">
    <location>
        <position position="223"/>
    </location>
    <ligand>
        <name>FAD</name>
        <dbReference type="ChEBI" id="CHEBI:57692"/>
    </ligand>
</feature>
<reference evidence="8 9" key="1">
    <citation type="submission" date="2014-03" db="EMBL/GenBank/DDBJ databases">
        <title>Draft Genome Sequence of Actibacterium mucosum KCTC 23349, a Marine Alphaproteobacterium with Complex Ionic Requirements Isolated from Mediterranean Seawater at Malvarrosa Beach, Valencia, Spain.</title>
        <authorList>
            <person name="Arahal D.R."/>
            <person name="Shao Z."/>
            <person name="Lai Q."/>
            <person name="Pujalte M.J."/>
        </authorList>
    </citation>
    <scope>NUCLEOTIDE SEQUENCE [LARGE SCALE GENOMIC DNA]</scope>
    <source>
        <strain evidence="8 9">KCTC 23349</strain>
    </source>
</reference>
<dbReference type="GO" id="GO:0003677">
    <property type="term" value="F:DNA binding"/>
    <property type="evidence" value="ECO:0007669"/>
    <property type="project" value="TreeGrafter"/>
</dbReference>
<gene>
    <name evidence="8" type="ORF">ACMU_08655</name>
</gene>
<dbReference type="InterPro" id="IPR005101">
    <property type="entry name" value="Cryptochr/Photolyase_FAD-bd"/>
</dbReference>
<dbReference type="GO" id="GO:0003904">
    <property type="term" value="F:deoxyribodipyrimidine photo-lyase activity"/>
    <property type="evidence" value="ECO:0007669"/>
    <property type="project" value="TreeGrafter"/>
</dbReference>
<dbReference type="RefSeq" id="WP_035257808.1">
    <property type="nucleotide sequence ID" value="NZ_JFKE01000003.1"/>
</dbReference>
<evidence type="ECO:0000256" key="5">
    <source>
        <dbReference type="PIRSR" id="PIRSR602081-2"/>
    </source>
</evidence>
<evidence type="ECO:0000313" key="9">
    <source>
        <dbReference type="Proteomes" id="UP000026249"/>
    </source>
</evidence>
<dbReference type="STRING" id="1454373.ACMU_08655"/>
<evidence type="ECO:0000313" key="8">
    <source>
        <dbReference type="EMBL" id="KAJ55833.1"/>
    </source>
</evidence>
<dbReference type="Proteomes" id="UP000026249">
    <property type="component" value="Unassembled WGS sequence"/>
</dbReference>
<evidence type="ECO:0000256" key="3">
    <source>
        <dbReference type="ARBA" id="ARBA00022827"/>
    </source>
</evidence>
<evidence type="ECO:0000256" key="4">
    <source>
        <dbReference type="PIRSR" id="PIRSR602081-1"/>
    </source>
</evidence>
<evidence type="ECO:0000256" key="6">
    <source>
        <dbReference type="RuleBase" id="RU004182"/>
    </source>
</evidence>
<feature type="binding site" evidence="4">
    <location>
        <begin position="367"/>
        <end position="369"/>
    </location>
    <ligand>
        <name>FAD</name>
        <dbReference type="ChEBI" id="CHEBI:57692"/>
    </ligand>
</feature>
<dbReference type="Gene3D" id="1.10.579.10">
    <property type="entry name" value="DNA Cyclobutane Dipyrimidine Photolyase, subunit A, domain 3"/>
    <property type="match status" value="1"/>
</dbReference>
<dbReference type="GO" id="GO:0071949">
    <property type="term" value="F:FAD binding"/>
    <property type="evidence" value="ECO:0007669"/>
    <property type="project" value="TreeGrafter"/>
</dbReference>
<dbReference type="PROSITE" id="PS51645">
    <property type="entry name" value="PHR_CRY_ALPHA_BETA"/>
    <property type="match status" value="1"/>
</dbReference>
<keyword evidence="8" id="KW-0456">Lyase</keyword>
<evidence type="ECO:0000259" key="7">
    <source>
        <dbReference type="PROSITE" id="PS51645"/>
    </source>
</evidence>
<dbReference type="PANTHER" id="PTHR11455">
    <property type="entry name" value="CRYPTOCHROME"/>
    <property type="match status" value="1"/>
</dbReference>
<keyword evidence="3 4" id="KW-0274">FAD</keyword>
<dbReference type="PANTHER" id="PTHR11455:SF9">
    <property type="entry name" value="CRYPTOCHROME CIRCADIAN CLOCK 5 ISOFORM X1"/>
    <property type="match status" value="1"/>
</dbReference>
<feature type="site" description="Electron transfer via tryptophanyl radical" evidence="5">
    <location>
        <position position="299"/>
    </location>
</feature>
<dbReference type="InterPro" id="IPR006050">
    <property type="entry name" value="DNA_photolyase_N"/>
</dbReference>
<dbReference type="Gene3D" id="3.40.50.620">
    <property type="entry name" value="HUPs"/>
    <property type="match status" value="1"/>
</dbReference>
<evidence type="ECO:0000256" key="1">
    <source>
        <dbReference type="ARBA" id="ARBA00001932"/>
    </source>
</evidence>
<organism evidence="8 9">
    <name type="scientific">Actibacterium mucosum KCTC 23349</name>
    <dbReference type="NCBI Taxonomy" id="1454373"/>
    <lineage>
        <taxon>Bacteria</taxon>
        <taxon>Pseudomonadati</taxon>
        <taxon>Pseudomonadota</taxon>
        <taxon>Alphaproteobacteria</taxon>
        <taxon>Rhodobacterales</taxon>
        <taxon>Roseobacteraceae</taxon>
        <taxon>Actibacterium</taxon>
    </lineage>
</organism>
<name>A0A037ZIA3_9RHOB</name>
<dbReference type="AlphaFoldDB" id="A0A037ZIA3"/>
<keyword evidence="2 4" id="KW-0285">Flavoprotein</keyword>
<feature type="binding site" evidence="4">
    <location>
        <begin position="235"/>
        <end position="239"/>
    </location>
    <ligand>
        <name>FAD</name>
        <dbReference type="ChEBI" id="CHEBI:57692"/>
    </ligand>
</feature>
<feature type="domain" description="Photolyase/cryptochrome alpha/beta" evidence="7">
    <location>
        <begin position="5"/>
        <end position="131"/>
    </location>
</feature>
<dbReference type="InterPro" id="IPR036134">
    <property type="entry name" value="Crypto/Photolyase_FAD-like_sf"/>
</dbReference>
<dbReference type="OrthoDB" id="9772484at2"/>
<dbReference type="Gene3D" id="1.25.40.80">
    <property type="match status" value="1"/>
</dbReference>
<dbReference type="InterPro" id="IPR002081">
    <property type="entry name" value="Cryptochrome/DNA_photolyase_1"/>
</dbReference>
<proteinExistence type="inferred from homology"/>
<evidence type="ECO:0000256" key="2">
    <source>
        <dbReference type="ARBA" id="ARBA00022630"/>
    </source>
</evidence>
<dbReference type="EMBL" id="JFKE01000003">
    <property type="protein sequence ID" value="KAJ55833.1"/>
    <property type="molecule type" value="Genomic_DNA"/>
</dbReference>
<dbReference type="InterPro" id="IPR014729">
    <property type="entry name" value="Rossmann-like_a/b/a_fold"/>
</dbReference>
<comment type="cofactor">
    <cofactor evidence="1">
        <name>(6R)-5,10-methylene-5,6,7,8-tetrahydrofolate</name>
        <dbReference type="ChEBI" id="CHEBI:15636"/>
    </cofactor>
</comment>
<dbReference type="InterPro" id="IPR036155">
    <property type="entry name" value="Crypto/Photolyase_N_sf"/>
</dbReference>
<keyword evidence="9" id="KW-1185">Reference proteome</keyword>
<keyword evidence="6" id="KW-0157">Chromophore</keyword>
<feature type="binding site" evidence="4">
    <location>
        <position position="265"/>
    </location>
    <ligand>
        <name>FAD</name>
        <dbReference type="ChEBI" id="CHEBI:57692"/>
    </ligand>
</feature>
<accession>A0A037ZIA3</accession>
<dbReference type="Pfam" id="PF03441">
    <property type="entry name" value="FAD_binding_7"/>
    <property type="match status" value="1"/>
</dbReference>
<dbReference type="PRINTS" id="PR00147">
    <property type="entry name" value="DNAPHOTLYASE"/>
</dbReference>
<sequence length="464" mass="50904">MSDRAPVLWWARRDLRLADNAALSAAVASSAPVIPVFLFDEAVAGLGRAAAWRLAQSLASLDADLRAQGSRLILRRGDGLPALQRLIAETGARGVFWTRSYDPDTISRDTRIKAAFSDAGIAARSFGGQLLFEPSKVRSGAGEPYKVFTPFWRAIRAGDVGAKLPTPDIPSPANWPASDPLNDWALDAGMRRGAAVVARHVAAGEGAAMDTLQRFVSGPVRDYAERRDLLAGDGTSTLSAHLSLGEISARQVWQAGQGPDGAEPFVRQVAWREFAWHLLVDRPDMATENWRDGWDGFPWIDDASHPDLIAWQRAQTGVDVVDAAMRELYATGRMHNRARMITASYLTKHLMIHWRHGLNWFEDTLIDWDKAANAMGWQWVAGCGPDAAPYFRIFNPDTQAAKFDPDGVYRNHWLSGSGARDFAAAVPVSWSIDANAPRPIPRPLAEGRARALQAYQAHRADKAT</sequence>
<feature type="site" description="Electron transfer via tryptophanyl radical" evidence="5">
    <location>
        <position position="377"/>
    </location>
</feature>
<protein>
    <submittedName>
        <fullName evidence="8">Deoxyribodipyrimidine photolyase</fullName>
    </submittedName>
</protein>